<name>A0A9W8H7L8_9FUNG</name>
<dbReference type="PANTHER" id="PTHR11079">
    <property type="entry name" value="CYTOSINE DEAMINASE FAMILY MEMBER"/>
    <property type="match status" value="1"/>
</dbReference>
<dbReference type="PROSITE" id="PS51747">
    <property type="entry name" value="CYT_DCMP_DEAMINASES_2"/>
    <property type="match status" value="1"/>
</dbReference>
<dbReference type="Gene3D" id="3.40.140.10">
    <property type="entry name" value="Cytidine Deaminase, domain 2"/>
    <property type="match status" value="1"/>
</dbReference>
<comment type="caution">
    <text evidence="2">The sequence shown here is derived from an EMBL/GenBank/DDBJ whole genome shotgun (WGS) entry which is preliminary data.</text>
</comment>
<evidence type="ECO:0000313" key="3">
    <source>
        <dbReference type="Proteomes" id="UP001140217"/>
    </source>
</evidence>
<dbReference type="AlphaFoldDB" id="A0A9W8H7L8"/>
<accession>A0A9W8H7L8</accession>
<proteinExistence type="predicted"/>
<dbReference type="PANTHER" id="PTHR11079:SF162">
    <property type="entry name" value="RIBOFLAVIN BIOSYNTHESIS PROTEIN PYRD, CHLOROPLASTIC"/>
    <property type="match status" value="1"/>
</dbReference>
<organism evidence="2 3">
    <name type="scientific">Coemansia javaensis</name>
    <dbReference type="NCBI Taxonomy" id="2761396"/>
    <lineage>
        <taxon>Eukaryota</taxon>
        <taxon>Fungi</taxon>
        <taxon>Fungi incertae sedis</taxon>
        <taxon>Zoopagomycota</taxon>
        <taxon>Kickxellomycotina</taxon>
        <taxon>Kickxellomycetes</taxon>
        <taxon>Kickxellales</taxon>
        <taxon>Kickxellaceae</taxon>
        <taxon>Coemansia</taxon>
    </lineage>
</organism>
<dbReference type="GO" id="GO:0006139">
    <property type="term" value="P:nucleobase-containing compound metabolic process"/>
    <property type="evidence" value="ECO:0007669"/>
    <property type="project" value="UniProtKB-ARBA"/>
</dbReference>
<keyword evidence="3" id="KW-1185">Reference proteome</keyword>
<reference evidence="2" key="1">
    <citation type="submission" date="2022-07" db="EMBL/GenBank/DDBJ databases">
        <title>Phylogenomic reconstructions and comparative analyses of Kickxellomycotina fungi.</title>
        <authorList>
            <person name="Reynolds N.K."/>
            <person name="Stajich J.E."/>
            <person name="Barry K."/>
            <person name="Grigoriev I.V."/>
            <person name="Crous P."/>
            <person name="Smith M.E."/>
        </authorList>
    </citation>
    <scope>NUCLEOTIDE SEQUENCE</scope>
    <source>
        <strain evidence="2">NBRC 105414</strain>
    </source>
</reference>
<dbReference type="Proteomes" id="UP001140217">
    <property type="component" value="Unassembled WGS sequence"/>
</dbReference>
<gene>
    <name evidence="2" type="ORF">H4R18_005059</name>
</gene>
<protein>
    <recommendedName>
        <fullName evidence="1">CMP/dCMP-type deaminase domain-containing protein</fullName>
    </recommendedName>
</protein>
<dbReference type="EMBL" id="JANBUL010000279">
    <property type="protein sequence ID" value="KAJ2777621.1"/>
    <property type="molecule type" value="Genomic_DNA"/>
</dbReference>
<sequence length="174" mass="18233">MAGSTPQSGPARGTYRVIASDDGSEEVEAHMAFMELAIQQAHLARPIDTAFNVGSLLVSGRQIIATGYSRELPGNTHAVQCALTKAKSTRQAGLVRGCVLYTTMEPCSHRLSGSAPCAAGIAAAGIALVVIGVKEPATFSNCQGVARLLEAGVDVVHLQILEERCLRPNIHLLS</sequence>
<evidence type="ECO:0000313" key="2">
    <source>
        <dbReference type="EMBL" id="KAJ2777621.1"/>
    </source>
</evidence>
<evidence type="ECO:0000259" key="1">
    <source>
        <dbReference type="PROSITE" id="PS51747"/>
    </source>
</evidence>
<feature type="domain" description="CMP/dCMP-type deaminase" evidence="1">
    <location>
        <begin position="28"/>
        <end position="156"/>
    </location>
</feature>
<dbReference type="SUPFAM" id="SSF53927">
    <property type="entry name" value="Cytidine deaminase-like"/>
    <property type="match status" value="1"/>
</dbReference>
<dbReference type="Pfam" id="PF18785">
    <property type="entry name" value="Inv-AAD"/>
    <property type="match status" value="1"/>
</dbReference>
<dbReference type="GO" id="GO:0008835">
    <property type="term" value="F:diaminohydroxyphosphoribosylaminopyrimidine deaminase activity"/>
    <property type="evidence" value="ECO:0007669"/>
    <property type="project" value="TreeGrafter"/>
</dbReference>
<dbReference type="OrthoDB" id="252265at2759"/>
<dbReference type="InterPro" id="IPR016193">
    <property type="entry name" value="Cytidine_deaminase-like"/>
</dbReference>
<dbReference type="InterPro" id="IPR002125">
    <property type="entry name" value="CMP_dCMP_dom"/>
</dbReference>